<dbReference type="SUPFAM" id="SSF51338">
    <property type="entry name" value="Composite domain of metallo-dependent hydrolases"/>
    <property type="match status" value="1"/>
</dbReference>
<dbReference type="InterPro" id="IPR011059">
    <property type="entry name" value="Metal-dep_hydrolase_composite"/>
</dbReference>
<dbReference type="PANTHER" id="PTHR43135">
    <property type="entry name" value="ALPHA-D-RIBOSE 1-METHYLPHOSPHONATE 5-TRIPHOSPHATE DIPHOSPHATASE"/>
    <property type="match status" value="1"/>
</dbReference>
<organism evidence="3 4">
    <name type="scientific">Calocera cornea HHB12733</name>
    <dbReference type="NCBI Taxonomy" id="1353952"/>
    <lineage>
        <taxon>Eukaryota</taxon>
        <taxon>Fungi</taxon>
        <taxon>Dikarya</taxon>
        <taxon>Basidiomycota</taxon>
        <taxon>Agaricomycotina</taxon>
        <taxon>Dacrymycetes</taxon>
        <taxon>Dacrymycetales</taxon>
        <taxon>Dacrymycetaceae</taxon>
        <taxon>Calocera</taxon>
    </lineage>
</organism>
<feature type="domain" description="Amidohydrolase-related" evidence="2">
    <location>
        <begin position="95"/>
        <end position="429"/>
    </location>
</feature>
<dbReference type="Proteomes" id="UP000076842">
    <property type="component" value="Unassembled WGS sequence"/>
</dbReference>
<dbReference type="CDD" id="cd01299">
    <property type="entry name" value="Met_dep_hydrolase_A"/>
    <property type="match status" value="1"/>
</dbReference>
<name>A0A165JNV4_9BASI</name>
<dbReference type="PANTHER" id="PTHR43135:SF3">
    <property type="entry name" value="ALPHA-D-RIBOSE 1-METHYLPHOSPHONATE 5-TRIPHOSPHATE DIPHOSPHATASE"/>
    <property type="match status" value="1"/>
</dbReference>
<keyword evidence="4" id="KW-1185">Reference proteome</keyword>
<dbReference type="STRING" id="1353952.A0A165JNV4"/>
<feature type="region of interest" description="Disordered" evidence="1">
    <location>
        <begin position="446"/>
        <end position="484"/>
    </location>
</feature>
<dbReference type="AlphaFoldDB" id="A0A165JNV4"/>
<reference evidence="3 4" key="1">
    <citation type="journal article" date="2016" name="Mol. Biol. Evol.">
        <title>Comparative Genomics of Early-Diverging Mushroom-Forming Fungi Provides Insights into the Origins of Lignocellulose Decay Capabilities.</title>
        <authorList>
            <person name="Nagy L.G."/>
            <person name="Riley R."/>
            <person name="Tritt A."/>
            <person name="Adam C."/>
            <person name="Daum C."/>
            <person name="Floudas D."/>
            <person name="Sun H."/>
            <person name="Yadav J.S."/>
            <person name="Pangilinan J."/>
            <person name="Larsson K.H."/>
            <person name="Matsuura K."/>
            <person name="Barry K."/>
            <person name="Labutti K."/>
            <person name="Kuo R."/>
            <person name="Ohm R.A."/>
            <person name="Bhattacharya S.S."/>
            <person name="Shirouzu T."/>
            <person name="Yoshinaga Y."/>
            <person name="Martin F.M."/>
            <person name="Grigoriev I.V."/>
            <person name="Hibbett D.S."/>
        </authorList>
    </citation>
    <scope>NUCLEOTIDE SEQUENCE [LARGE SCALE GENOMIC DNA]</scope>
    <source>
        <strain evidence="3 4">HHB12733</strain>
    </source>
</reference>
<keyword evidence="3" id="KW-0378">Hydrolase</keyword>
<dbReference type="SUPFAM" id="SSF51556">
    <property type="entry name" value="Metallo-dependent hydrolases"/>
    <property type="match status" value="1"/>
</dbReference>
<proteinExistence type="predicted"/>
<gene>
    <name evidence="3" type="ORF">CALCODRAFT_514203</name>
</gene>
<protein>
    <submittedName>
        <fullName evidence="3">Composite domain of metallo-dependent hydrolase</fullName>
    </submittedName>
</protein>
<dbReference type="InterPro" id="IPR057744">
    <property type="entry name" value="OTAase-like"/>
</dbReference>
<dbReference type="InterPro" id="IPR006680">
    <property type="entry name" value="Amidohydro-rel"/>
</dbReference>
<evidence type="ECO:0000259" key="2">
    <source>
        <dbReference type="Pfam" id="PF01979"/>
    </source>
</evidence>
<dbReference type="Pfam" id="PF01979">
    <property type="entry name" value="Amidohydro_1"/>
    <property type="match status" value="1"/>
</dbReference>
<accession>A0A165JNV4</accession>
<dbReference type="Gene3D" id="2.30.40.10">
    <property type="entry name" value="Urease, subunit C, domain 1"/>
    <property type="match status" value="1"/>
</dbReference>
<dbReference type="EMBL" id="KV423918">
    <property type="protein sequence ID" value="KZT62082.1"/>
    <property type="molecule type" value="Genomic_DNA"/>
</dbReference>
<feature type="compositionally biased region" description="Pro residues" evidence="1">
    <location>
        <begin position="465"/>
        <end position="474"/>
    </location>
</feature>
<sequence length="484" mass="52674">MSGPSIDSETKPVNANPYADSPLLPAEYKLRGTDANSVILFHNVQIFDSTGSLPWPGAVLIKGERIAQVAPEIDDVDVRAAYPHARIIDGKGKTLMSGLGEAHAHFSWNNAPDLGSLSRLPLEEHTIFAMRAARTYLDSGYTMCLGAASAKARLDCVVRDAINAGDIAGPRCLANGMEIARSDGALEESITAFADGPEEMRAAALKMVALGADQIKLSMSGEAILEDLPADQNFYTDEETKAAVDAAHANGKRVCSHARANDSVKMSVRWGVDIIYHASFLDEEALDMLEANKHKHWVAPSHAFLIEALEGRGEEFGYPKWKAEKDGYARELECAIKSVKEMKKRGIRLLPGGDYGFAWTPHGTYGRELEHFVNLFGFTPMEALLAATAGIADLFMRPHELGKVLPGYYADLILVDGNPLDDILVLQERERLHYILINAHPWDNMAPPPPVMGRDKESALTPDNKAPPTPPATPPKRGGLSVLH</sequence>
<dbReference type="OrthoDB" id="194468at2759"/>
<dbReference type="InParanoid" id="A0A165JNV4"/>
<dbReference type="GO" id="GO:0016810">
    <property type="term" value="F:hydrolase activity, acting on carbon-nitrogen (but not peptide) bonds"/>
    <property type="evidence" value="ECO:0007669"/>
    <property type="project" value="InterPro"/>
</dbReference>
<dbReference type="InterPro" id="IPR051781">
    <property type="entry name" value="Metallo-dep_Hydrolase"/>
</dbReference>
<evidence type="ECO:0000256" key="1">
    <source>
        <dbReference type="SAM" id="MobiDB-lite"/>
    </source>
</evidence>
<dbReference type="Gene3D" id="3.20.20.140">
    <property type="entry name" value="Metal-dependent hydrolases"/>
    <property type="match status" value="1"/>
</dbReference>
<evidence type="ECO:0000313" key="3">
    <source>
        <dbReference type="EMBL" id="KZT62082.1"/>
    </source>
</evidence>
<evidence type="ECO:0000313" key="4">
    <source>
        <dbReference type="Proteomes" id="UP000076842"/>
    </source>
</evidence>
<dbReference type="InterPro" id="IPR032466">
    <property type="entry name" value="Metal_Hydrolase"/>
</dbReference>